<evidence type="ECO:0000313" key="3">
    <source>
        <dbReference type="EMBL" id="RED76738.1"/>
    </source>
</evidence>
<sequence length="567" mass="62993">MANNVKKMITIFSAAAMVFTIAACSNKNESSDSSPTASAPASASATSQTESQSPEAVDPLGKYDPPIEITFVGTISDQFEKTTLTDGVTMEDNVWTKAYLDELGIKVKYKWIAKSPEEYKQKLNLSLASGDIPNVMNLDTAGLQSAIRADILQDVGGMIEQYGIDQVKSNYTSYDFDPYMAAKNDGKVYAIPQMWSVSDNASGILWIRQDWLDKVGLTPPKTMDDVYAISQAFTHNDPDGNGKKDTFGLSISKDFVMDLGGFFYGYNAYPGTWLEKDGQLVNGSTLPETKNSLEKLAAMYKDGQIDPEFYAKPADKIAQDIAAQKLGMMYGFMWNGIYPLQDSRRDHPEADWRPYLIPAADGTIAKPKADTGIAGYYVVDKNFEHPEALVKMMNLAKTLGQKDPGKYGTSPDGKELWKLSPISVPTLEENLSYHKRMNEMAKTGEAPANAVEQLISDNVKKWTEQKDESMWGYYRMLGPGGVGEIAQANIEYYFDNNLWVYNAYRGAPTQTMSDKGSTMETLESETFVKMIIGQKDVGEFDKFVAEWKKLGGDEVTKEVNEWYQNAK</sequence>
<proteinExistence type="predicted"/>
<dbReference type="PANTHER" id="PTHR43649">
    <property type="entry name" value="ARABINOSE-BINDING PROTEIN-RELATED"/>
    <property type="match status" value="1"/>
</dbReference>
<dbReference type="RefSeq" id="WP_181917717.1">
    <property type="nucleotide sequence ID" value="NZ_QRDZ01000011.1"/>
</dbReference>
<keyword evidence="2" id="KW-0732">Signal</keyword>
<dbReference type="AlphaFoldDB" id="A0A3D9JRT5"/>
<evidence type="ECO:0000256" key="2">
    <source>
        <dbReference type="SAM" id="SignalP"/>
    </source>
</evidence>
<keyword evidence="4" id="KW-1185">Reference proteome</keyword>
<dbReference type="InterPro" id="IPR050490">
    <property type="entry name" value="Bact_solute-bd_prot1"/>
</dbReference>
<dbReference type="PROSITE" id="PS51257">
    <property type="entry name" value="PROKAR_LIPOPROTEIN"/>
    <property type="match status" value="1"/>
</dbReference>
<dbReference type="SUPFAM" id="SSF53850">
    <property type="entry name" value="Periplasmic binding protein-like II"/>
    <property type="match status" value="1"/>
</dbReference>
<protein>
    <submittedName>
        <fullName evidence="3">Putative aldouronate transport system substrate-binding protein</fullName>
    </submittedName>
</protein>
<reference evidence="3 4" key="1">
    <citation type="submission" date="2018-07" db="EMBL/GenBank/DDBJ databases">
        <title>Genomic Encyclopedia of Type Strains, Phase III (KMG-III): the genomes of soil and plant-associated and newly described type strains.</title>
        <authorList>
            <person name="Whitman W."/>
        </authorList>
    </citation>
    <scope>NUCLEOTIDE SEQUENCE [LARGE SCALE GENOMIC DNA]</scope>
    <source>
        <strain evidence="3 4">CECT 7287</strain>
    </source>
</reference>
<organism evidence="3 4">
    <name type="scientific">Cohnella phaseoli</name>
    <dbReference type="NCBI Taxonomy" id="456490"/>
    <lineage>
        <taxon>Bacteria</taxon>
        <taxon>Bacillati</taxon>
        <taxon>Bacillota</taxon>
        <taxon>Bacilli</taxon>
        <taxon>Bacillales</taxon>
        <taxon>Paenibacillaceae</taxon>
        <taxon>Cohnella</taxon>
    </lineage>
</organism>
<feature type="region of interest" description="Disordered" evidence="1">
    <location>
        <begin position="29"/>
        <end position="62"/>
    </location>
</feature>
<dbReference type="Gene3D" id="3.40.190.10">
    <property type="entry name" value="Periplasmic binding protein-like II"/>
    <property type="match status" value="3"/>
</dbReference>
<evidence type="ECO:0000313" key="4">
    <source>
        <dbReference type="Proteomes" id="UP000256977"/>
    </source>
</evidence>
<dbReference type="Proteomes" id="UP000256977">
    <property type="component" value="Unassembled WGS sequence"/>
</dbReference>
<comment type="caution">
    <text evidence="3">The sequence shown here is derived from an EMBL/GenBank/DDBJ whole genome shotgun (WGS) entry which is preliminary data.</text>
</comment>
<dbReference type="CDD" id="cd13580">
    <property type="entry name" value="PBP2_AlgQ_like_1"/>
    <property type="match status" value="1"/>
</dbReference>
<evidence type="ECO:0000256" key="1">
    <source>
        <dbReference type="SAM" id="MobiDB-lite"/>
    </source>
</evidence>
<feature type="chain" id="PRO_5039420260" evidence="2">
    <location>
        <begin position="23"/>
        <end position="567"/>
    </location>
</feature>
<name>A0A3D9JRT5_9BACL</name>
<dbReference type="PANTHER" id="PTHR43649:SF17">
    <property type="entry name" value="ABC TRANSPORTER SOLUTE BINDING PROTEIN-SUGAR TRANSPORT"/>
    <property type="match status" value="1"/>
</dbReference>
<dbReference type="EMBL" id="QRDZ01000011">
    <property type="protein sequence ID" value="RED76738.1"/>
    <property type="molecule type" value="Genomic_DNA"/>
</dbReference>
<gene>
    <name evidence="3" type="ORF">DFP98_111122</name>
</gene>
<feature type="compositionally biased region" description="Low complexity" evidence="1">
    <location>
        <begin position="31"/>
        <end position="55"/>
    </location>
</feature>
<feature type="signal peptide" evidence="2">
    <location>
        <begin position="1"/>
        <end position="22"/>
    </location>
</feature>
<accession>A0A3D9JRT5</accession>